<evidence type="ECO:0000313" key="11">
    <source>
        <dbReference type="Proteomes" id="UP000264217"/>
    </source>
</evidence>
<evidence type="ECO:0000256" key="6">
    <source>
        <dbReference type="ARBA" id="ARBA00023136"/>
    </source>
</evidence>
<comment type="subcellular location">
    <subcellularLocation>
        <location evidence="1">Cell membrane</location>
        <topology evidence="1">Multi-pass membrane protein</topology>
    </subcellularLocation>
</comment>
<evidence type="ECO:0000256" key="2">
    <source>
        <dbReference type="ARBA" id="ARBA00005236"/>
    </source>
</evidence>
<feature type="transmembrane region" description="Helical" evidence="7">
    <location>
        <begin position="318"/>
        <end position="344"/>
    </location>
</feature>
<comment type="similarity">
    <text evidence="2">Belongs to the ABC-4 integral membrane protein family. LolC/E subfamily.</text>
</comment>
<keyword evidence="5 7" id="KW-1133">Transmembrane helix</keyword>
<keyword evidence="3" id="KW-1003">Cell membrane</keyword>
<evidence type="ECO:0000256" key="4">
    <source>
        <dbReference type="ARBA" id="ARBA00022692"/>
    </source>
</evidence>
<dbReference type="InterPro" id="IPR025857">
    <property type="entry name" value="MacB_PCD"/>
</dbReference>
<dbReference type="RefSeq" id="WP_117390663.1">
    <property type="nucleotide sequence ID" value="NZ_QWDC01000001.1"/>
</dbReference>
<dbReference type="InterPro" id="IPR051447">
    <property type="entry name" value="Lipoprotein-release_system"/>
</dbReference>
<dbReference type="PANTHER" id="PTHR30489:SF0">
    <property type="entry name" value="LIPOPROTEIN-RELEASING SYSTEM TRANSMEMBRANE PROTEIN LOLE"/>
    <property type="match status" value="1"/>
</dbReference>
<dbReference type="GO" id="GO:0044874">
    <property type="term" value="P:lipoprotein localization to outer membrane"/>
    <property type="evidence" value="ECO:0007669"/>
    <property type="project" value="TreeGrafter"/>
</dbReference>
<proteinExistence type="inferred from homology"/>
<evidence type="ECO:0000259" key="8">
    <source>
        <dbReference type="Pfam" id="PF02687"/>
    </source>
</evidence>
<feature type="domain" description="ABC3 transporter permease C-terminal" evidence="8">
    <location>
        <begin position="274"/>
        <end position="399"/>
    </location>
</feature>
<organism evidence="10 11">
    <name type="scientific">Mucilaginibacter conchicola</name>
    <dbReference type="NCBI Taxonomy" id="2303333"/>
    <lineage>
        <taxon>Bacteria</taxon>
        <taxon>Pseudomonadati</taxon>
        <taxon>Bacteroidota</taxon>
        <taxon>Sphingobacteriia</taxon>
        <taxon>Sphingobacteriales</taxon>
        <taxon>Sphingobacteriaceae</taxon>
        <taxon>Mucilaginibacter</taxon>
    </lineage>
</organism>
<evidence type="ECO:0000256" key="1">
    <source>
        <dbReference type="ARBA" id="ARBA00004651"/>
    </source>
</evidence>
<protein>
    <submittedName>
        <fullName evidence="10">ABC transporter permease</fullName>
    </submittedName>
</protein>
<evidence type="ECO:0000259" key="9">
    <source>
        <dbReference type="Pfam" id="PF12704"/>
    </source>
</evidence>
<comment type="caution">
    <text evidence="10">The sequence shown here is derived from an EMBL/GenBank/DDBJ whole genome shotgun (WGS) entry which is preliminary data.</text>
</comment>
<gene>
    <name evidence="10" type="ORF">D0C36_06150</name>
</gene>
<evidence type="ECO:0000256" key="5">
    <source>
        <dbReference type="ARBA" id="ARBA00022989"/>
    </source>
</evidence>
<feature type="transmembrane region" description="Helical" evidence="7">
    <location>
        <begin position="22"/>
        <end position="45"/>
    </location>
</feature>
<dbReference type="PANTHER" id="PTHR30489">
    <property type="entry name" value="LIPOPROTEIN-RELEASING SYSTEM TRANSMEMBRANE PROTEIN LOLE"/>
    <property type="match status" value="1"/>
</dbReference>
<dbReference type="GO" id="GO:0098797">
    <property type="term" value="C:plasma membrane protein complex"/>
    <property type="evidence" value="ECO:0007669"/>
    <property type="project" value="TreeGrafter"/>
</dbReference>
<keyword evidence="4 7" id="KW-0812">Transmembrane</keyword>
<evidence type="ECO:0000256" key="3">
    <source>
        <dbReference type="ARBA" id="ARBA00022475"/>
    </source>
</evidence>
<keyword evidence="6 7" id="KW-0472">Membrane</keyword>
<dbReference type="Pfam" id="PF12704">
    <property type="entry name" value="MacB_PCD"/>
    <property type="match status" value="1"/>
</dbReference>
<dbReference type="InterPro" id="IPR003838">
    <property type="entry name" value="ABC3_permease_C"/>
</dbReference>
<feature type="transmembrane region" description="Helical" evidence="7">
    <location>
        <begin position="272"/>
        <end position="297"/>
    </location>
</feature>
<evidence type="ECO:0000313" key="10">
    <source>
        <dbReference type="EMBL" id="RFZ95106.1"/>
    </source>
</evidence>
<evidence type="ECO:0000256" key="7">
    <source>
        <dbReference type="SAM" id="Phobius"/>
    </source>
</evidence>
<reference evidence="10 11" key="1">
    <citation type="submission" date="2018-08" db="EMBL/GenBank/DDBJ databases">
        <title>Mucilaginibacter sp. MYSH2.</title>
        <authorList>
            <person name="Seo T."/>
        </authorList>
    </citation>
    <scope>NUCLEOTIDE SEQUENCE [LARGE SCALE GENOMIC DNA]</scope>
    <source>
        <strain evidence="10 11">MYSH2</strain>
    </source>
</reference>
<accession>A0A372NYB3</accession>
<dbReference type="Pfam" id="PF02687">
    <property type="entry name" value="FtsX"/>
    <property type="match status" value="1"/>
</dbReference>
<feature type="transmembrane region" description="Helical" evidence="7">
    <location>
        <begin position="372"/>
        <end position="394"/>
    </location>
</feature>
<sequence>MNFASFISSRITFKSKRTFSKLIVRIAIIGIMLGLGVMILSIAIIRGFKQEIREKVRGFAGDMQVVKTDNNVSYERSAFIDSAVYVKGIRSVNLVHDVHPYATKPAIIKANNEIEGIILKGVDSTYNWDFLKKNLVAGKVMNFADSAEAMKQIMISQTTANRLKLKAGDDLWIYFVQEPVRKRKLKIVGVFDIGVEEVDKTFVIGDLNLVRRLNDWNEGQIGGYEVRVNDFNDIATAADAIDSRIPITLKSYTVLENYPTIFEWLNMLDVNIAVMLVLMIVVAVINMISALLIMILERTSMIGMFKAMGAGNWLIQKVFLYNAAWLIGLGLILGNALGLGLGFFQANTHFFKLDQGSYYMTFVPIEFRLMDVLMLNAGTLVVCLLVLIIPSMLVTRITPVRAIRFK</sequence>
<keyword evidence="11" id="KW-1185">Reference proteome</keyword>
<dbReference type="OrthoDB" id="1522670at2"/>
<dbReference type="EMBL" id="QWDC01000001">
    <property type="protein sequence ID" value="RFZ95106.1"/>
    <property type="molecule type" value="Genomic_DNA"/>
</dbReference>
<name>A0A372NYB3_9SPHI</name>
<dbReference type="Proteomes" id="UP000264217">
    <property type="component" value="Unassembled WGS sequence"/>
</dbReference>
<dbReference type="AlphaFoldDB" id="A0A372NYB3"/>
<feature type="domain" description="MacB-like periplasmic core" evidence="9">
    <location>
        <begin position="26"/>
        <end position="242"/>
    </location>
</feature>